<dbReference type="InterPro" id="IPR034904">
    <property type="entry name" value="FSCA_dom_sf"/>
</dbReference>
<evidence type="ECO:0000313" key="2">
    <source>
        <dbReference type="EMBL" id="OGY81437.1"/>
    </source>
</evidence>
<accession>A0A1G2AZP6</accession>
<gene>
    <name evidence="2" type="ORF">A3F54_02050</name>
</gene>
<dbReference type="AlphaFoldDB" id="A0A1G2AZP6"/>
<dbReference type="SUPFAM" id="SSF117916">
    <property type="entry name" value="Fe-S cluster assembly (FSCA) domain-like"/>
    <property type="match status" value="1"/>
</dbReference>
<dbReference type="PANTHER" id="PTHR42831:SF1">
    <property type="entry name" value="FE-S PROTEIN MATURATION AUXILIARY FACTOR YITW"/>
    <property type="match status" value="1"/>
</dbReference>
<sequence>MTKITKKMVEEELKNVLDPELHVSIIDLGLVYGIDVGKDNVVTITMTLTTPACPLGPQLMQDIRAALEVIDEVKDVKIEFVWEPVWSVAMMSDEAKDQLNIEVD</sequence>
<comment type="caution">
    <text evidence="2">The sequence shown here is derived from an EMBL/GenBank/DDBJ whole genome shotgun (WGS) entry which is preliminary data.</text>
</comment>
<evidence type="ECO:0000313" key="3">
    <source>
        <dbReference type="Proteomes" id="UP000176952"/>
    </source>
</evidence>
<evidence type="ECO:0000259" key="1">
    <source>
        <dbReference type="Pfam" id="PF01883"/>
    </source>
</evidence>
<dbReference type="InterPro" id="IPR002744">
    <property type="entry name" value="MIP18-like"/>
</dbReference>
<proteinExistence type="predicted"/>
<protein>
    <recommendedName>
        <fullName evidence="1">MIP18 family-like domain-containing protein</fullName>
    </recommendedName>
</protein>
<organism evidence="2 3">
    <name type="scientific">Candidatus Kerfeldbacteria bacterium RIFCSPHIGHO2_12_FULL_48_17</name>
    <dbReference type="NCBI Taxonomy" id="1798542"/>
    <lineage>
        <taxon>Bacteria</taxon>
        <taxon>Candidatus Kerfeldiibacteriota</taxon>
    </lineage>
</organism>
<dbReference type="STRING" id="1798542.A3F54_02050"/>
<reference evidence="2 3" key="1">
    <citation type="journal article" date="2016" name="Nat. Commun.">
        <title>Thousands of microbial genomes shed light on interconnected biogeochemical processes in an aquifer system.</title>
        <authorList>
            <person name="Anantharaman K."/>
            <person name="Brown C.T."/>
            <person name="Hug L.A."/>
            <person name="Sharon I."/>
            <person name="Castelle C.J."/>
            <person name="Probst A.J."/>
            <person name="Thomas B.C."/>
            <person name="Singh A."/>
            <person name="Wilkins M.J."/>
            <person name="Karaoz U."/>
            <person name="Brodie E.L."/>
            <person name="Williams K.H."/>
            <person name="Hubbard S.S."/>
            <person name="Banfield J.F."/>
        </authorList>
    </citation>
    <scope>NUCLEOTIDE SEQUENCE [LARGE SCALE GENOMIC DNA]</scope>
</reference>
<name>A0A1G2AZP6_9BACT</name>
<dbReference type="Proteomes" id="UP000176952">
    <property type="component" value="Unassembled WGS sequence"/>
</dbReference>
<dbReference type="EMBL" id="MHKD01000044">
    <property type="protein sequence ID" value="OGY81437.1"/>
    <property type="molecule type" value="Genomic_DNA"/>
</dbReference>
<dbReference type="PANTHER" id="PTHR42831">
    <property type="entry name" value="FE-S PROTEIN MATURATION AUXILIARY FACTOR YITW"/>
    <property type="match status" value="1"/>
</dbReference>
<dbReference type="Pfam" id="PF01883">
    <property type="entry name" value="FeS_assembly_P"/>
    <property type="match status" value="1"/>
</dbReference>
<dbReference type="Gene3D" id="3.30.300.130">
    <property type="entry name" value="Fe-S cluster assembly (FSCA)"/>
    <property type="match status" value="1"/>
</dbReference>
<feature type="domain" description="MIP18 family-like" evidence="1">
    <location>
        <begin position="7"/>
        <end position="79"/>
    </location>
</feature>
<dbReference type="InterPro" id="IPR052339">
    <property type="entry name" value="Fe-S_Maturation_MIP18"/>
</dbReference>